<dbReference type="AlphaFoldDB" id="A0A6P7YI06"/>
<dbReference type="Pfam" id="PF05300">
    <property type="entry name" value="MIC19_MIC25"/>
    <property type="match status" value="1"/>
</dbReference>
<evidence type="ECO:0000256" key="3">
    <source>
        <dbReference type="ARBA" id="ARBA00023128"/>
    </source>
</evidence>
<evidence type="ECO:0000256" key="2">
    <source>
        <dbReference type="ARBA" id="ARBA00022792"/>
    </source>
</evidence>
<dbReference type="OrthoDB" id="9944291at2759"/>
<evidence type="ECO:0000313" key="9">
    <source>
        <dbReference type="Proteomes" id="UP000515156"/>
    </source>
</evidence>
<name>A0A6P7YI06_9AMPH</name>
<evidence type="ECO:0000256" key="6">
    <source>
        <dbReference type="ARBA" id="ARBA00023288"/>
    </source>
</evidence>
<evidence type="ECO:0000256" key="5">
    <source>
        <dbReference type="ARBA" id="ARBA00023157"/>
    </source>
</evidence>
<feature type="region of interest" description="Disordered" evidence="8">
    <location>
        <begin position="19"/>
        <end position="57"/>
    </location>
</feature>
<sequence>MGGSASTRRVSFEVHDNDNITVEKDIRLSDNVINHMKEPSAPAARPQPPSSDSPGFTVNEAELERKIAEELALEQARRETDTQNRLEQDKRYTREGISRILEREKNAAHELLTRALLWEKRTTEEVRLKTKCLAKQIEEKDRILKKQAEYYKEQLANLEERSDQFYNLTTEQYQKAANDVENKFKLSEVFCVQGSVFILERR</sequence>
<keyword evidence="2" id="KW-0999">Mitochondrion inner membrane</keyword>
<keyword evidence="5" id="KW-1015">Disulfide bond</keyword>
<dbReference type="RefSeq" id="XP_030062670.1">
    <property type="nucleotide sequence ID" value="XM_030206810.1"/>
</dbReference>
<keyword evidence="9" id="KW-1185">Reference proteome</keyword>
<dbReference type="PANTHER" id="PTHR21588:SF18">
    <property type="entry name" value="MICOS COMPLEX SUBUNIT MIC19"/>
    <property type="match status" value="1"/>
</dbReference>
<keyword evidence="6" id="KW-0449">Lipoprotein</keyword>
<comment type="subcellular location">
    <subcellularLocation>
        <location evidence="7">Mitochondrion inner membrane</location>
        <topology evidence="7">Lipid-anchor</topology>
    </subcellularLocation>
</comment>
<gene>
    <name evidence="10" type="primary">LOC115472521</name>
</gene>
<keyword evidence="3" id="KW-0496">Mitochondrion</keyword>
<dbReference type="InParanoid" id="A0A6P7YI06"/>
<protein>
    <submittedName>
        <fullName evidence="10">MICOS complex subunit MIC19-like</fullName>
    </submittedName>
</protein>
<reference evidence="10" key="1">
    <citation type="submission" date="2025-08" db="UniProtKB">
        <authorList>
            <consortium name="RefSeq"/>
        </authorList>
    </citation>
    <scope>IDENTIFICATION</scope>
</reference>
<keyword evidence="1" id="KW-0519">Myristate</keyword>
<dbReference type="GeneID" id="115472521"/>
<dbReference type="InterPro" id="IPR007964">
    <property type="entry name" value="MIC19/MIC25"/>
</dbReference>
<evidence type="ECO:0000256" key="1">
    <source>
        <dbReference type="ARBA" id="ARBA00022707"/>
    </source>
</evidence>
<evidence type="ECO:0000256" key="4">
    <source>
        <dbReference type="ARBA" id="ARBA00023136"/>
    </source>
</evidence>
<dbReference type="GO" id="GO:0061617">
    <property type="term" value="C:MICOS complex"/>
    <property type="evidence" value="ECO:0007669"/>
    <property type="project" value="InterPro"/>
</dbReference>
<dbReference type="PANTHER" id="PTHR21588">
    <property type="entry name" value="COILED-COIL-HELIX-COILED-COIL-HELIX DOMAIN CONTAINING 6"/>
    <property type="match status" value="1"/>
</dbReference>
<keyword evidence="4" id="KW-0472">Membrane</keyword>
<dbReference type="KEGG" id="muo:115472521"/>
<dbReference type="Proteomes" id="UP000515156">
    <property type="component" value="Chromosome 6"/>
</dbReference>
<proteinExistence type="predicted"/>
<organism evidence="9 10">
    <name type="scientific">Microcaecilia unicolor</name>
    <dbReference type="NCBI Taxonomy" id="1415580"/>
    <lineage>
        <taxon>Eukaryota</taxon>
        <taxon>Metazoa</taxon>
        <taxon>Chordata</taxon>
        <taxon>Craniata</taxon>
        <taxon>Vertebrata</taxon>
        <taxon>Euteleostomi</taxon>
        <taxon>Amphibia</taxon>
        <taxon>Gymnophiona</taxon>
        <taxon>Siphonopidae</taxon>
        <taxon>Microcaecilia</taxon>
    </lineage>
</organism>
<feature type="compositionally biased region" description="Basic and acidic residues" evidence="8">
    <location>
        <begin position="19"/>
        <end position="28"/>
    </location>
</feature>
<dbReference type="GO" id="GO:0007007">
    <property type="term" value="P:inner mitochondrial membrane organization"/>
    <property type="evidence" value="ECO:0007669"/>
    <property type="project" value="TreeGrafter"/>
</dbReference>
<evidence type="ECO:0000256" key="7">
    <source>
        <dbReference type="ARBA" id="ARBA00034476"/>
    </source>
</evidence>
<evidence type="ECO:0000313" key="10">
    <source>
        <dbReference type="RefSeq" id="XP_030062670.1"/>
    </source>
</evidence>
<accession>A0A6P7YI06</accession>
<dbReference type="InterPro" id="IPR052632">
    <property type="entry name" value="MICOS_subunit_Mic19"/>
</dbReference>
<evidence type="ECO:0000256" key="8">
    <source>
        <dbReference type="SAM" id="MobiDB-lite"/>
    </source>
</evidence>